<comment type="caution">
    <text evidence="6">The sequence shown here is derived from an EMBL/GenBank/DDBJ whole genome shotgun (WGS) entry which is preliminary data.</text>
</comment>
<keyword evidence="2 4" id="KW-0863">Zinc-finger</keyword>
<sequence length="398" mass="44779">MNKRMGMEAVMGVGGGSVSQEAAKNLQKAEDLCRRRKPEQALPYLFKAMEDPNNLDAIVQMAFLMPTMDMGVRLLEEGEAKGRAQLRQILGPTCFDDDDEYVGHFWGVIETRPYMRVLQAIVRLAFENKDFNKSANAIIEMLRLCPGDNMGQRYWLGSVLLQAGRTADALSFAQVWFDPEYYGNWPPRGGCEFKPPSQAVLSGEVIERLKKGGHTSLLYTAALASYKLWGDCEIAKQYLQCAANVNPHVLMKILARVDRPKSLNNLPRSLNGPEDAHDYLWLTQDLWMPSHIWNWANNDPEVKACVLKKCARSACNNREVRAAEFKRCGGCKEVVYCGASCQKEDWPAHKKKCKEHQHHKDFLKALMNGRKPPRPDDADAPIVASSDFTTDGIATAFH</sequence>
<dbReference type="Proteomes" id="UP000230002">
    <property type="component" value="Unassembled WGS sequence"/>
</dbReference>
<name>A0A2G8SSQ7_9APHY</name>
<evidence type="ECO:0000256" key="1">
    <source>
        <dbReference type="ARBA" id="ARBA00022723"/>
    </source>
</evidence>
<dbReference type="GO" id="GO:0008270">
    <property type="term" value="F:zinc ion binding"/>
    <property type="evidence" value="ECO:0007669"/>
    <property type="project" value="UniProtKB-KW"/>
</dbReference>
<keyword evidence="3" id="KW-0862">Zinc</keyword>
<evidence type="ECO:0000313" key="7">
    <source>
        <dbReference type="Proteomes" id="UP000230002"/>
    </source>
</evidence>
<dbReference type="InterPro" id="IPR002893">
    <property type="entry name" value="Znf_MYND"/>
</dbReference>
<evidence type="ECO:0000313" key="6">
    <source>
        <dbReference type="EMBL" id="PIL36807.1"/>
    </source>
</evidence>
<feature type="domain" description="MYND-type" evidence="5">
    <location>
        <begin position="312"/>
        <end position="353"/>
    </location>
</feature>
<protein>
    <recommendedName>
        <fullName evidence="5">MYND-type domain-containing protein</fullName>
    </recommendedName>
</protein>
<dbReference type="AlphaFoldDB" id="A0A2G8SSQ7"/>
<accession>A0A2G8SSQ7</accession>
<dbReference type="OrthoDB" id="432970at2759"/>
<dbReference type="InterPro" id="IPR011990">
    <property type="entry name" value="TPR-like_helical_dom_sf"/>
</dbReference>
<evidence type="ECO:0000259" key="5">
    <source>
        <dbReference type="PROSITE" id="PS50865"/>
    </source>
</evidence>
<dbReference type="STRING" id="1077348.A0A2G8SSQ7"/>
<evidence type="ECO:0000256" key="4">
    <source>
        <dbReference type="PROSITE-ProRule" id="PRU00134"/>
    </source>
</evidence>
<organism evidence="6 7">
    <name type="scientific">Ganoderma sinense ZZ0214-1</name>
    <dbReference type="NCBI Taxonomy" id="1077348"/>
    <lineage>
        <taxon>Eukaryota</taxon>
        <taxon>Fungi</taxon>
        <taxon>Dikarya</taxon>
        <taxon>Basidiomycota</taxon>
        <taxon>Agaricomycotina</taxon>
        <taxon>Agaricomycetes</taxon>
        <taxon>Polyporales</taxon>
        <taxon>Polyporaceae</taxon>
        <taxon>Ganoderma</taxon>
    </lineage>
</organism>
<dbReference type="EMBL" id="AYKW01000001">
    <property type="protein sequence ID" value="PIL36807.1"/>
    <property type="molecule type" value="Genomic_DNA"/>
</dbReference>
<proteinExistence type="predicted"/>
<dbReference type="SUPFAM" id="SSF144232">
    <property type="entry name" value="HIT/MYND zinc finger-like"/>
    <property type="match status" value="1"/>
</dbReference>
<evidence type="ECO:0000256" key="3">
    <source>
        <dbReference type="ARBA" id="ARBA00022833"/>
    </source>
</evidence>
<dbReference type="Pfam" id="PF01753">
    <property type="entry name" value="zf-MYND"/>
    <property type="match status" value="1"/>
</dbReference>
<reference evidence="6 7" key="1">
    <citation type="journal article" date="2015" name="Sci. Rep.">
        <title>Chromosome-level genome map provides insights into diverse defense mechanisms in the medicinal fungus Ganoderma sinense.</title>
        <authorList>
            <person name="Zhu Y."/>
            <person name="Xu J."/>
            <person name="Sun C."/>
            <person name="Zhou S."/>
            <person name="Xu H."/>
            <person name="Nelson D.R."/>
            <person name="Qian J."/>
            <person name="Song J."/>
            <person name="Luo H."/>
            <person name="Xiang L."/>
            <person name="Li Y."/>
            <person name="Xu Z."/>
            <person name="Ji A."/>
            <person name="Wang L."/>
            <person name="Lu S."/>
            <person name="Hayward A."/>
            <person name="Sun W."/>
            <person name="Li X."/>
            <person name="Schwartz D.C."/>
            <person name="Wang Y."/>
            <person name="Chen S."/>
        </authorList>
    </citation>
    <scope>NUCLEOTIDE SEQUENCE [LARGE SCALE GENOMIC DNA]</scope>
    <source>
        <strain evidence="6 7">ZZ0214-1</strain>
    </source>
</reference>
<gene>
    <name evidence="6" type="ORF">GSI_00497</name>
</gene>
<evidence type="ECO:0000256" key="2">
    <source>
        <dbReference type="ARBA" id="ARBA00022771"/>
    </source>
</evidence>
<keyword evidence="1" id="KW-0479">Metal-binding</keyword>
<keyword evidence="7" id="KW-1185">Reference proteome</keyword>
<dbReference type="Gene3D" id="6.10.140.2220">
    <property type="match status" value="1"/>
</dbReference>
<dbReference type="Gene3D" id="1.25.40.10">
    <property type="entry name" value="Tetratricopeptide repeat domain"/>
    <property type="match status" value="1"/>
</dbReference>
<dbReference type="PROSITE" id="PS50865">
    <property type="entry name" value="ZF_MYND_2"/>
    <property type="match status" value="1"/>
</dbReference>